<dbReference type="InParanoid" id="D7DQP3"/>
<keyword evidence="3" id="KW-1185">Reference proteome</keyword>
<feature type="compositionally biased region" description="Low complexity" evidence="1">
    <location>
        <begin position="2354"/>
        <end position="2369"/>
    </location>
</feature>
<name>D7DQP3_METV3</name>
<dbReference type="EMBL" id="CP002057">
    <property type="protein sequence ID" value="ADI37170.1"/>
    <property type="molecule type" value="Genomic_DNA"/>
</dbReference>
<protein>
    <submittedName>
        <fullName evidence="2">Uncharacterized protein</fullName>
    </submittedName>
</protein>
<reference evidence="2 3" key="1">
    <citation type="submission" date="2010-05" db="EMBL/GenBank/DDBJ databases">
        <title>Complete sequence of Methanococcus voltae A3.</title>
        <authorList>
            <consortium name="US DOE Joint Genome Institute"/>
            <person name="Lucas S."/>
            <person name="Copeland A."/>
            <person name="Lapidus A."/>
            <person name="Cheng J.-F."/>
            <person name="Bruce D."/>
            <person name="Goodwin L."/>
            <person name="Pitluck S."/>
            <person name="Lowry S."/>
            <person name="Clum A."/>
            <person name="Land M."/>
            <person name="Hauser L."/>
            <person name="Kyrpides N."/>
            <person name="Mikhailova N."/>
            <person name="Whitman W.B."/>
            <person name="Woyke T."/>
        </authorList>
    </citation>
    <scope>NUCLEOTIDE SEQUENCE [LARGE SCALE GENOMIC DNA]</scope>
    <source>
        <strain evidence="3">ATCC BAA-1334 / A3</strain>
    </source>
</reference>
<organism evidence="2 3">
    <name type="scientific">Methanococcus voltae (strain ATCC BAA-1334 / A3)</name>
    <dbReference type="NCBI Taxonomy" id="456320"/>
    <lineage>
        <taxon>Archaea</taxon>
        <taxon>Methanobacteriati</taxon>
        <taxon>Methanobacteriota</taxon>
        <taxon>Methanomada group</taxon>
        <taxon>Methanococci</taxon>
        <taxon>Methanococcales</taxon>
        <taxon>Methanococcaceae</taxon>
        <taxon>Methanococcus</taxon>
    </lineage>
</organism>
<dbReference type="STRING" id="456320.Mvol_1515"/>
<feature type="region of interest" description="Disordered" evidence="1">
    <location>
        <begin position="2350"/>
        <end position="2369"/>
    </location>
</feature>
<evidence type="ECO:0000256" key="1">
    <source>
        <dbReference type="SAM" id="MobiDB-lite"/>
    </source>
</evidence>
<dbReference type="KEGG" id="mvo:Mvol_1515"/>
<accession>D7DQP3</accession>
<gene>
    <name evidence="2" type="ordered locus">Mvol_1515</name>
</gene>
<dbReference type="eggNOG" id="arCOG03419">
    <property type="taxonomic scope" value="Archaea"/>
</dbReference>
<evidence type="ECO:0000313" key="2">
    <source>
        <dbReference type="EMBL" id="ADI37170.1"/>
    </source>
</evidence>
<evidence type="ECO:0000313" key="3">
    <source>
        <dbReference type="Proteomes" id="UP000007722"/>
    </source>
</evidence>
<dbReference type="HOGENOM" id="CLU_228488_0_0_2"/>
<dbReference type="Proteomes" id="UP000007722">
    <property type="component" value="Chromosome"/>
</dbReference>
<proteinExistence type="predicted"/>
<sequence>MKKIVILLLLGGLIIPSSFAAIAPDFSGMTMTLEPSSIYSQDGNFSIQFAGLPADMSPYVNYTVILNYADGLNSSWSKNLSELTALETISDPGLAPEGYQLQLQASNDSFVTMEVLNSVEPLLEVNASDDNYANITTNLTVELYSNYENFPASGSVIFTDLPSDSTTGPYMNYSIIFYIWNASDINKTIVETTIPDVYKNLVEDTNYTFLADNLTTGDYNYSVEFKNGSTLAFEKTGVISYSAKAHDNGYAELYTIINVSVPSCESTSTVLGNLSCISLPEDRNTGIYANYDVSLVILDSENNTINVISEDIPNIYGSLNENVNNSFETAPLTNGTYRVILNMSSAGVEQFTSMAIFNYTNNDSGIPTVVNSTYVNERVSFNIPTSESIYIGEGAEGELNATLIPAETLDLAADYNVLLTADNASVDIGTITLSQLITNNASFTIAGITESKDINLTVNVTNGTNNFQVATGTFAVTVQPLDDAYVNERVSFDIPSAETIYYGEDVQDTLLAELIPAETLDLAADYNVLLTADNASVDIGTITLSQLITNNASFTIAGITESKDINLTVNVTNGTNNFQVATGTFAVTVQPLDDAYVNERVSFDIPSAESIYLGEDAEGELNATLIPAETLDLAADYNVLLTADNASVNIGTITLSQLITNNASFTIAGITESKDINLTVNVTNGTNNFQVATGTFAVTVQPLDDAYVNERVSFDIPTSESIYIGEGAEGELNATLIPAETLDLAADYNVLLTADNASVDIGTITLSQLITNNASFTIAGITESKDINLTVNVTNGTNNFQVATGTFAVTVQPLDDAYVNERVSFDIPSAETIYYGEDVQDTLLAELIPAETLDLAADYNVLLTADNASVDIGTITLSQLITNNASFTIAGITESKDINLTVNVTNGTNNFQVATGTFAVTVQPLDDAYVNERVSFDIPSAESIYLGEDAEGELNATLIPAETLDLAADYNVLLTADNASVNIGTITLSQLITNNASFTIAGITESKDINLTVNVTNGTNNFQVATGTFAVTVQPLDDAYVNERVSFDIPSAESIYLGEDAEGELNATLIPAETLDLAADYNVLLTADNASVNIGTITLSQLITNNASFTIAGITESKDINLTVNVTNGTNNFQVATGTFAVTVQPLDDAYVNERVSFDIPSAETIYYGEDVQDTLLAELIPAETLDLAADYNVLLTADNASVNIGTITLSQLITNNASFTIAGITESKDINLTVNVTNGTNNFQVATGTFAVTVQPLDDAYVNERVSFDIPSAESIYLGEDAEGELNATLIPAETLDLAADYNVLLTADNASVDIGTITLSQLITNNASFTIAGITESKDINLTVNVTNGTNNFQVATGTFAVTVQPLDDAYVNERVSFDIPSAESIYLGEDAEGELNATLIPAETLDLAADYNVLLTADNASVDIGTITLSQLITNNASFTIAGITESKDINLTVNVTNGTNNFQVATGTFAVTVQPLDDAYVNERVSFDIPSAETIYYGEDVQDTLLAELIPAETLDLAADYNVLLTADNASVNIGTITLSQLITNNASFTIAGITESKDINLTVNVTNGTNNFQVATGTFAVTVQPLDDAYVNERVSFDIPSAESIYIGEGAEGELNATLLPAETLDLAADYNVLLTADNVSVDIGTITLSQLITNNASFTIAGITESKDINLTVNVTNGTNNFQVATGTFAVTVQPLDDAYVNERVSFDIPSAESIYIGEGAEGELNATLLPAETLDLAADYNVLLTADNVSVDIGTITLSQLITNNASFTIAGITESKDINLTVNVTNGTNNFQVATGTFAVTVQPLDDAYVNERVSFDIPSAETIYYGEDVQDTLLAELIPAETLDLAADYNVLLTADNASVDIGTITLSQLITNNASFTIAGITESKDINLTVNVTNGTNNFQVATGTFAVTVQPLDDAYVNERVSFDIPSAETIYYGEDVQDTLLAELIPAETLDLAADYNVLLTADNASVNIGTITLSQLITNNASFTIAGITESKDINLTVNVTNGTNNFQVATGTFAVTVQPLDDAYVNERVSFVLPSEDVIYEGKNAEGVLNAELLPTKALDLAADYNVLLTADNASVDIGTITLSQLITNNASFTIAGITENGTINLTVNVTNGTNNFQVATDGFNVYIMPLDSDEEVSDGETFEVDENKSVVIVSGETSEIVANNSIPENKTISIKLNEYNETGTKITLTHNITLCRNVTEDENNISYVLELPKDIVISSTNSSWNKELILPTIVTTKPTVDGAKSVDVVIKVGSYNSTINFSKPVKLIIPNQNGKKAAFKDLDGNINKITYYSTLDALETALNTTSEGYTYVGNDMVILTKHFTEYIAYTQEDPVTPSSSGSSRHHSSSASESITTSNLISSANIVYANLDKNYATELKSSVNKCTEGYTINDDTIIVGGPLANPLAKAYMNEFAVSITNSNPGENKGVIQMITVKSEGVGIISEYTVVLLAGSDRFGTQAAVEYFKTLEEVPEEPIYVEWVDGKAVLVK</sequence>